<protein>
    <submittedName>
        <fullName evidence="2">Methyltransferase, FkbM family</fullName>
    </submittedName>
</protein>
<feature type="domain" description="Methyltransferase FkbM" evidence="1">
    <location>
        <begin position="48"/>
        <end position="211"/>
    </location>
</feature>
<dbReference type="PANTHER" id="PTHR36973:SF4">
    <property type="entry name" value="NODULATION PROTEIN"/>
    <property type="match status" value="1"/>
</dbReference>
<dbReference type="Pfam" id="PF05050">
    <property type="entry name" value="Methyltransf_21"/>
    <property type="match status" value="1"/>
</dbReference>
<dbReference type="RefSeq" id="WP_179279144.1">
    <property type="nucleotide sequence ID" value="NZ_FZNP01000019.1"/>
</dbReference>
<dbReference type="PANTHER" id="PTHR36973">
    <property type="entry name" value="SLL1456 PROTEIN-RELATED"/>
    <property type="match status" value="1"/>
</dbReference>
<evidence type="ECO:0000313" key="2">
    <source>
        <dbReference type="EMBL" id="SNS49942.1"/>
    </source>
</evidence>
<keyword evidence="2" id="KW-0489">Methyltransferase</keyword>
<proteinExistence type="predicted"/>
<gene>
    <name evidence="2" type="ORF">SAMN06265355_11915</name>
</gene>
<dbReference type="GO" id="GO:0032259">
    <property type="term" value="P:methylation"/>
    <property type="evidence" value="ECO:0007669"/>
    <property type="project" value="UniProtKB-KW"/>
</dbReference>
<organism evidence="2 3">
    <name type="scientific">Actinomadura mexicana</name>
    <dbReference type="NCBI Taxonomy" id="134959"/>
    <lineage>
        <taxon>Bacteria</taxon>
        <taxon>Bacillati</taxon>
        <taxon>Actinomycetota</taxon>
        <taxon>Actinomycetes</taxon>
        <taxon>Streptosporangiales</taxon>
        <taxon>Thermomonosporaceae</taxon>
        <taxon>Actinomadura</taxon>
    </lineage>
</organism>
<reference evidence="3" key="1">
    <citation type="submission" date="2017-06" db="EMBL/GenBank/DDBJ databases">
        <authorList>
            <person name="Varghese N."/>
            <person name="Submissions S."/>
        </authorList>
    </citation>
    <scope>NUCLEOTIDE SEQUENCE [LARGE SCALE GENOMIC DNA]</scope>
    <source>
        <strain evidence="3">DSM 44485</strain>
    </source>
</reference>
<dbReference type="AlphaFoldDB" id="A0A239F1B4"/>
<keyword evidence="2" id="KW-0808">Transferase</keyword>
<sequence length="244" mass="26418">MSHGSSPASQGRALTEIDRSAAPVYVRWERQLPGLMDRLGVAPVGVVQVGAHVGQEVPALVRCGFRRLVMVEPNRDHSAALARELGRHLSGRPEPEGGPPSREVVMAAAGRERGTATLHVTEYDQQASLLAPLPPMTVTRLDTTEVVPVREVQHGCNVLVVDAQGAELDVLAGADLDRLDLAVIEGSAEARYRRGATRQAVTAYMRARGWRLVANWTHARANVADMAWLAPSTTLRATYRADRS</sequence>
<keyword evidence="3" id="KW-1185">Reference proteome</keyword>
<dbReference type="InterPro" id="IPR029063">
    <property type="entry name" value="SAM-dependent_MTases_sf"/>
</dbReference>
<evidence type="ECO:0000313" key="3">
    <source>
        <dbReference type="Proteomes" id="UP000198420"/>
    </source>
</evidence>
<name>A0A239F1B4_9ACTN</name>
<dbReference type="EMBL" id="FZNP01000019">
    <property type="protein sequence ID" value="SNS49942.1"/>
    <property type="molecule type" value="Genomic_DNA"/>
</dbReference>
<dbReference type="Gene3D" id="3.40.50.150">
    <property type="entry name" value="Vaccinia Virus protein VP39"/>
    <property type="match status" value="1"/>
</dbReference>
<accession>A0A239F1B4</accession>
<dbReference type="GO" id="GO:0008171">
    <property type="term" value="F:O-methyltransferase activity"/>
    <property type="evidence" value="ECO:0007669"/>
    <property type="project" value="TreeGrafter"/>
</dbReference>
<dbReference type="InterPro" id="IPR006342">
    <property type="entry name" value="FkbM_mtfrase"/>
</dbReference>
<dbReference type="InterPro" id="IPR053188">
    <property type="entry name" value="FkbM_Methyltransferase"/>
</dbReference>
<evidence type="ECO:0000259" key="1">
    <source>
        <dbReference type="Pfam" id="PF05050"/>
    </source>
</evidence>
<dbReference type="SUPFAM" id="SSF53335">
    <property type="entry name" value="S-adenosyl-L-methionine-dependent methyltransferases"/>
    <property type="match status" value="1"/>
</dbReference>
<dbReference type="Proteomes" id="UP000198420">
    <property type="component" value="Unassembled WGS sequence"/>
</dbReference>